<dbReference type="EMBL" id="BAAAZR010000028">
    <property type="protein sequence ID" value="GAA3830709.1"/>
    <property type="molecule type" value="Genomic_DNA"/>
</dbReference>
<proteinExistence type="predicted"/>
<comment type="caution">
    <text evidence="1">The sequence shown here is derived from an EMBL/GenBank/DDBJ whole genome shotgun (WGS) entry which is preliminary data.</text>
</comment>
<keyword evidence="2" id="KW-1185">Reference proteome</keyword>
<organism evidence="1 2">
    <name type="scientific">Sphaerisporangium flaviroseum</name>
    <dbReference type="NCBI Taxonomy" id="509199"/>
    <lineage>
        <taxon>Bacteria</taxon>
        <taxon>Bacillati</taxon>
        <taxon>Actinomycetota</taxon>
        <taxon>Actinomycetes</taxon>
        <taxon>Streptosporangiales</taxon>
        <taxon>Streptosporangiaceae</taxon>
        <taxon>Sphaerisporangium</taxon>
    </lineage>
</organism>
<name>A0ABP7J0J3_9ACTN</name>
<sequence>MPGFQQRADLPVHDPGVLRVVDDRADTYLHMSMLSGVPFLPGCAPLMRGEMPLNIRSEIRKQVAYEEGLR</sequence>
<protein>
    <submittedName>
        <fullName evidence="1">Uncharacterized protein</fullName>
    </submittedName>
</protein>
<evidence type="ECO:0000313" key="2">
    <source>
        <dbReference type="Proteomes" id="UP001500888"/>
    </source>
</evidence>
<evidence type="ECO:0000313" key="1">
    <source>
        <dbReference type="EMBL" id="GAA3830709.1"/>
    </source>
</evidence>
<accession>A0ABP7J0J3</accession>
<reference evidence="2" key="1">
    <citation type="journal article" date="2019" name="Int. J. Syst. Evol. Microbiol.">
        <title>The Global Catalogue of Microorganisms (GCM) 10K type strain sequencing project: providing services to taxonomists for standard genome sequencing and annotation.</title>
        <authorList>
            <consortium name="The Broad Institute Genomics Platform"/>
            <consortium name="The Broad Institute Genome Sequencing Center for Infectious Disease"/>
            <person name="Wu L."/>
            <person name="Ma J."/>
        </authorList>
    </citation>
    <scope>NUCLEOTIDE SEQUENCE [LARGE SCALE GENOMIC DNA]</scope>
    <source>
        <strain evidence="2">JCM 16908</strain>
    </source>
</reference>
<gene>
    <name evidence="1" type="ORF">GCM10022226_59460</name>
</gene>
<dbReference type="Proteomes" id="UP001500888">
    <property type="component" value="Unassembled WGS sequence"/>
</dbReference>